<dbReference type="GO" id="GO:0030288">
    <property type="term" value="C:outer membrane-bounded periplasmic space"/>
    <property type="evidence" value="ECO:0007669"/>
    <property type="project" value="TreeGrafter"/>
</dbReference>
<evidence type="ECO:0000256" key="1">
    <source>
        <dbReference type="ARBA" id="ARBA00009179"/>
    </source>
</evidence>
<dbReference type="Pfam" id="PF03572">
    <property type="entry name" value="Peptidase_S41"/>
    <property type="match status" value="1"/>
</dbReference>
<evidence type="ECO:0000256" key="5">
    <source>
        <dbReference type="RuleBase" id="RU004404"/>
    </source>
</evidence>
<organism evidence="8 9">
    <name type="scientific">Pseudoalteromonas denitrificans DSM 6059</name>
    <dbReference type="NCBI Taxonomy" id="1123010"/>
    <lineage>
        <taxon>Bacteria</taxon>
        <taxon>Pseudomonadati</taxon>
        <taxon>Pseudomonadota</taxon>
        <taxon>Gammaproteobacteria</taxon>
        <taxon>Alteromonadales</taxon>
        <taxon>Pseudoalteromonadaceae</taxon>
        <taxon>Pseudoalteromonas</taxon>
    </lineage>
</organism>
<accession>A0A1I1NY72</accession>
<dbReference type="GO" id="GO:0007165">
    <property type="term" value="P:signal transduction"/>
    <property type="evidence" value="ECO:0007669"/>
    <property type="project" value="TreeGrafter"/>
</dbReference>
<comment type="similarity">
    <text evidence="1 5">Belongs to the peptidase S41A family.</text>
</comment>
<keyword evidence="6" id="KW-0732">Signal</keyword>
<dbReference type="SUPFAM" id="SSF52096">
    <property type="entry name" value="ClpP/crotonase"/>
    <property type="match status" value="1"/>
</dbReference>
<dbReference type="SUPFAM" id="SSF50156">
    <property type="entry name" value="PDZ domain-like"/>
    <property type="match status" value="1"/>
</dbReference>
<proteinExistence type="inferred from homology"/>
<dbReference type="GO" id="GO:0008236">
    <property type="term" value="F:serine-type peptidase activity"/>
    <property type="evidence" value="ECO:0007669"/>
    <property type="project" value="UniProtKB-KW"/>
</dbReference>
<dbReference type="NCBIfam" id="TIGR00225">
    <property type="entry name" value="prc"/>
    <property type="match status" value="1"/>
</dbReference>
<dbReference type="SMART" id="SM00245">
    <property type="entry name" value="TSPc"/>
    <property type="match status" value="1"/>
</dbReference>
<reference evidence="8 9" key="1">
    <citation type="submission" date="2016-10" db="EMBL/GenBank/DDBJ databases">
        <authorList>
            <person name="de Groot N.N."/>
        </authorList>
    </citation>
    <scope>NUCLEOTIDE SEQUENCE [LARGE SCALE GENOMIC DNA]</scope>
    <source>
        <strain evidence="8 9">DSM 6059</strain>
    </source>
</reference>
<dbReference type="InterPro" id="IPR004447">
    <property type="entry name" value="Peptidase_S41A"/>
</dbReference>
<dbReference type="InterPro" id="IPR029045">
    <property type="entry name" value="ClpP/crotonase-like_dom_sf"/>
</dbReference>
<dbReference type="Gene3D" id="3.90.226.10">
    <property type="entry name" value="2-enoyl-CoA Hydratase, Chain A, domain 1"/>
    <property type="match status" value="1"/>
</dbReference>
<keyword evidence="4 5" id="KW-0720">Serine protease</keyword>
<dbReference type="InterPro" id="IPR001478">
    <property type="entry name" value="PDZ"/>
</dbReference>
<dbReference type="AlphaFoldDB" id="A0A1I1NY72"/>
<feature type="domain" description="PDZ" evidence="7">
    <location>
        <begin position="80"/>
        <end position="163"/>
    </location>
</feature>
<keyword evidence="9" id="KW-1185">Reference proteome</keyword>
<dbReference type="PANTHER" id="PTHR32060">
    <property type="entry name" value="TAIL-SPECIFIC PROTEASE"/>
    <property type="match status" value="1"/>
</dbReference>
<dbReference type="CDD" id="cd07560">
    <property type="entry name" value="Peptidase_S41_CPP"/>
    <property type="match status" value="1"/>
</dbReference>
<dbReference type="STRING" id="1123010.SAMN02745724_03231"/>
<keyword evidence="3 5" id="KW-0378">Hydrolase</keyword>
<evidence type="ECO:0000313" key="9">
    <source>
        <dbReference type="Proteomes" id="UP000198862"/>
    </source>
</evidence>
<dbReference type="GO" id="GO:0006508">
    <property type="term" value="P:proteolysis"/>
    <property type="evidence" value="ECO:0007669"/>
    <property type="project" value="UniProtKB-KW"/>
</dbReference>
<dbReference type="Gene3D" id="3.30.750.44">
    <property type="match status" value="1"/>
</dbReference>
<evidence type="ECO:0000259" key="7">
    <source>
        <dbReference type="PROSITE" id="PS50106"/>
    </source>
</evidence>
<dbReference type="Pfam" id="PF17820">
    <property type="entry name" value="PDZ_6"/>
    <property type="match status" value="1"/>
</dbReference>
<dbReference type="Proteomes" id="UP000198862">
    <property type="component" value="Unassembled WGS sequence"/>
</dbReference>
<dbReference type="GO" id="GO:0004175">
    <property type="term" value="F:endopeptidase activity"/>
    <property type="evidence" value="ECO:0007669"/>
    <property type="project" value="TreeGrafter"/>
</dbReference>
<evidence type="ECO:0000256" key="2">
    <source>
        <dbReference type="ARBA" id="ARBA00022670"/>
    </source>
</evidence>
<dbReference type="EMBL" id="FOLO01000028">
    <property type="protein sequence ID" value="SFD02497.1"/>
    <property type="molecule type" value="Genomic_DNA"/>
</dbReference>
<feature type="chain" id="PRO_5011435346" evidence="6">
    <location>
        <begin position="26"/>
        <end position="400"/>
    </location>
</feature>
<evidence type="ECO:0000256" key="3">
    <source>
        <dbReference type="ARBA" id="ARBA00022801"/>
    </source>
</evidence>
<protein>
    <submittedName>
        <fullName evidence="8">Carboxyl-terminal processing protease</fullName>
    </submittedName>
</protein>
<sequence>MNNFFKLNNILILCFLFCFSTIASSEVSSQKNSVNMKHILEHIQAFYVDEVNTQKLNSSAVDSVLKQLDPYSEYLDEQELEDLFNITNGHYTGLGIEVEIRDEHIVIISSISNSPAAQAGLKQGDILLSVNGQTVINKPIKQVASLISKTKKSAVNLSIARSGFSTPISFEVERQLIELETVNSELDRAGYVYLRIMSFNNHTLHDVARHIAKLKNENGLPLRGLLLDLRDNPGGILDSAVAVSDLFLRNGIIVSTKGRFYDANHTFTANNDDILNGAPIVVLINKGSASAAEILAGALKDNKRATIVGTRSYGKGSVQSLIPLGNGQTALKLTTAKYYTPSGVSIDGVGITPDIAIVQSSLSQSDKIAIMKQSQGKENQSFTADFSDIQLVKAQKILKQ</sequence>
<dbReference type="RefSeq" id="WP_091986563.1">
    <property type="nucleotide sequence ID" value="NZ_FOLO01000028.1"/>
</dbReference>
<name>A0A1I1NY72_9GAMM</name>
<dbReference type="Gene3D" id="2.30.42.10">
    <property type="match status" value="1"/>
</dbReference>
<evidence type="ECO:0000313" key="8">
    <source>
        <dbReference type="EMBL" id="SFD02497.1"/>
    </source>
</evidence>
<evidence type="ECO:0000256" key="6">
    <source>
        <dbReference type="SAM" id="SignalP"/>
    </source>
</evidence>
<dbReference type="PANTHER" id="PTHR32060:SF30">
    <property type="entry name" value="CARBOXY-TERMINAL PROCESSING PROTEASE CTPA"/>
    <property type="match status" value="1"/>
</dbReference>
<dbReference type="InterPro" id="IPR005151">
    <property type="entry name" value="Tail-specific_protease"/>
</dbReference>
<dbReference type="InterPro" id="IPR041489">
    <property type="entry name" value="PDZ_6"/>
</dbReference>
<dbReference type="PROSITE" id="PS50106">
    <property type="entry name" value="PDZ"/>
    <property type="match status" value="1"/>
</dbReference>
<gene>
    <name evidence="8" type="ORF">SAMN02745724_03231</name>
</gene>
<keyword evidence="2 5" id="KW-0645">Protease</keyword>
<feature type="signal peptide" evidence="6">
    <location>
        <begin position="1"/>
        <end position="25"/>
    </location>
</feature>
<evidence type="ECO:0000256" key="4">
    <source>
        <dbReference type="ARBA" id="ARBA00022825"/>
    </source>
</evidence>
<dbReference type="SMART" id="SM00228">
    <property type="entry name" value="PDZ"/>
    <property type="match status" value="1"/>
</dbReference>
<dbReference type="InterPro" id="IPR036034">
    <property type="entry name" value="PDZ_sf"/>
</dbReference>
<dbReference type="FunFam" id="3.90.226.10:FF:000029">
    <property type="entry name" value="Peptidase, S41 family"/>
    <property type="match status" value="1"/>
</dbReference>
<dbReference type="OrthoDB" id="9812068at2"/>